<keyword evidence="8 12" id="KW-0472">Membrane</keyword>
<keyword evidence="7 12" id="KW-0406">Ion transport</keyword>
<evidence type="ECO:0000256" key="8">
    <source>
        <dbReference type="ARBA" id="ARBA00023136"/>
    </source>
</evidence>
<protein>
    <recommendedName>
        <fullName evidence="12">Fluoride-specific ion channel FluC</fullName>
    </recommendedName>
</protein>
<evidence type="ECO:0000256" key="4">
    <source>
        <dbReference type="ARBA" id="ARBA00022692"/>
    </source>
</evidence>
<comment type="activity regulation">
    <text evidence="12">Na(+) is not transported, but it plays an essential structural role and its presence is essential for fluoride channel function.</text>
</comment>
<keyword evidence="5 12" id="KW-1133">Transmembrane helix</keyword>
<evidence type="ECO:0000256" key="2">
    <source>
        <dbReference type="ARBA" id="ARBA00022475"/>
    </source>
</evidence>
<feature type="binding site" evidence="12">
    <location>
        <position position="73"/>
    </location>
    <ligand>
        <name>Na(+)</name>
        <dbReference type="ChEBI" id="CHEBI:29101"/>
        <note>structural</note>
    </ligand>
</feature>
<comment type="function">
    <text evidence="12">Fluoride-specific ion channel. Important for reducing fluoride concentration in the cell, thus reducing its toxicity.</text>
</comment>
<evidence type="ECO:0000256" key="5">
    <source>
        <dbReference type="ARBA" id="ARBA00022989"/>
    </source>
</evidence>
<dbReference type="GO" id="GO:0046872">
    <property type="term" value="F:metal ion binding"/>
    <property type="evidence" value="ECO:0007669"/>
    <property type="project" value="UniProtKB-KW"/>
</dbReference>
<keyword evidence="6 12" id="KW-0915">Sodium</keyword>
<dbReference type="HAMAP" id="MF_00454">
    <property type="entry name" value="FluC"/>
    <property type="match status" value="1"/>
</dbReference>
<evidence type="ECO:0000256" key="6">
    <source>
        <dbReference type="ARBA" id="ARBA00023053"/>
    </source>
</evidence>
<keyword evidence="9 12" id="KW-0407">Ion channel</keyword>
<feature type="transmembrane region" description="Helical" evidence="12">
    <location>
        <begin position="28"/>
        <end position="50"/>
    </location>
</feature>
<keyword evidence="14" id="KW-1185">Reference proteome</keyword>
<organism evidence="13 14">
    <name type="scientific">Neoroseomonas marina</name>
    <dbReference type="NCBI Taxonomy" id="1232220"/>
    <lineage>
        <taxon>Bacteria</taxon>
        <taxon>Pseudomonadati</taxon>
        <taxon>Pseudomonadota</taxon>
        <taxon>Alphaproteobacteria</taxon>
        <taxon>Acetobacterales</taxon>
        <taxon>Acetobacteraceae</taxon>
        <taxon>Neoroseomonas</taxon>
    </lineage>
</organism>
<gene>
    <name evidence="12" type="primary">fluC</name>
    <name evidence="12" type="synonym">crcB</name>
    <name evidence="13" type="ORF">GWK16_23055</name>
</gene>
<feature type="binding site" evidence="12">
    <location>
        <position position="70"/>
    </location>
    <ligand>
        <name>Na(+)</name>
        <dbReference type="ChEBI" id="CHEBI:29101"/>
        <note>structural</note>
    </ligand>
</feature>
<evidence type="ECO:0000256" key="12">
    <source>
        <dbReference type="HAMAP-Rule" id="MF_00454"/>
    </source>
</evidence>
<comment type="catalytic activity">
    <reaction evidence="11">
        <text>fluoride(in) = fluoride(out)</text>
        <dbReference type="Rhea" id="RHEA:76159"/>
        <dbReference type="ChEBI" id="CHEBI:17051"/>
    </reaction>
    <physiologicalReaction direction="left-to-right" evidence="11">
        <dbReference type="Rhea" id="RHEA:76160"/>
    </physiologicalReaction>
</comment>
<keyword evidence="2 12" id="KW-1003">Cell membrane</keyword>
<dbReference type="InterPro" id="IPR003691">
    <property type="entry name" value="FluC"/>
</dbReference>
<keyword evidence="12" id="KW-0813">Transport</keyword>
<comment type="caution">
    <text evidence="13">The sequence shown here is derived from an EMBL/GenBank/DDBJ whole genome shotgun (WGS) entry which is preliminary data.</text>
</comment>
<comment type="subcellular location">
    <subcellularLocation>
        <location evidence="1 12">Cell membrane</location>
        <topology evidence="1 12">Multi-pass membrane protein</topology>
    </subcellularLocation>
</comment>
<dbReference type="GO" id="GO:0005886">
    <property type="term" value="C:plasma membrane"/>
    <property type="evidence" value="ECO:0007669"/>
    <property type="project" value="UniProtKB-SubCell"/>
</dbReference>
<proteinExistence type="inferred from homology"/>
<comment type="similarity">
    <text evidence="10 12">Belongs to the fluoride channel Fluc/FEX (TC 1.A.43) family.</text>
</comment>
<evidence type="ECO:0000256" key="3">
    <source>
        <dbReference type="ARBA" id="ARBA00022519"/>
    </source>
</evidence>
<dbReference type="GO" id="GO:0062054">
    <property type="term" value="F:fluoride channel activity"/>
    <property type="evidence" value="ECO:0007669"/>
    <property type="project" value="UniProtKB-UniRule"/>
</dbReference>
<dbReference type="PANTHER" id="PTHR28259">
    <property type="entry name" value="FLUORIDE EXPORT PROTEIN 1-RELATED"/>
    <property type="match status" value="1"/>
</dbReference>
<evidence type="ECO:0000313" key="14">
    <source>
        <dbReference type="Proteomes" id="UP000548582"/>
    </source>
</evidence>
<keyword evidence="12" id="KW-0479">Metal-binding</keyword>
<reference evidence="13 14" key="1">
    <citation type="submission" date="2020-03" db="EMBL/GenBank/DDBJ databases">
        <authorList>
            <person name="Sun Q."/>
        </authorList>
    </citation>
    <scope>NUCLEOTIDE SEQUENCE [LARGE SCALE GENOMIC DNA]</scope>
    <source>
        <strain evidence="13 14">JC162</strain>
    </source>
</reference>
<dbReference type="Pfam" id="PF02537">
    <property type="entry name" value="CRCB"/>
    <property type="match status" value="1"/>
</dbReference>
<evidence type="ECO:0000313" key="13">
    <source>
        <dbReference type="EMBL" id="NMJ44145.1"/>
    </source>
</evidence>
<dbReference type="GO" id="GO:0140114">
    <property type="term" value="P:cellular detoxification of fluoride"/>
    <property type="evidence" value="ECO:0007669"/>
    <property type="project" value="UniProtKB-UniRule"/>
</dbReference>
<keyword evidence="3" id="KW-0997">Cell inner membrane</keyword>
<evidence type="ECO:0000256" key="10">
    <source>
        <dbReference type="ARBA" id="ARBA00035120"/>
    </source>
</evidence>
<evidence type="ECO:0000256" key="7">
    <source>
        <dbReference type="ARBA" id="ARBA00023065"/>
    </source>
</evidence>
<dbReference type="PANTHER" id="PTHR28259:SF1">
    <property type="entry name" value="FLUORIDE EXPORT PROTEIN 1-RELATED"/>
    <property type="match status" value="1"/>
</dbReference>
<dbReference type="Proteomes" id="UP000548582">
    <property type="component" value="Unassembled WGS sequence"/>
</dbReference>
<keyword evidence="4 12" id="KW-0812">Transmembrane</keyword>
<dbReference type="EMBL" id="JABBKX010000012">
    <property type="protein sequence ID" value="NMJ44145.1"/>
    <property type="molecule type" value="Genomic_DNA"/>
</dbReference>
<sequence length="117" mass="11974">MTAVLLVAIGGAAGSVLRYLTSVAALEWLGPAFPWGTLTVNAVGSFVIGAMAGAGVEGNARFLLVTGLLGGFTTFSAFSLEATMLWERAPVLSVAYVAASVALGVACCVAGFWLFRR</sequence>
<evidence type="ECO:0000256" key="1">
    <source>
        <dbReference type="ARBA" id="ARBA00004651"/>
    </source>
</evidence>
<feature type="transmembrane region" description="Helical" evidence="12">
    <location>
        <begin position="92"/>
        <end position="115"/>
    </location>
</feature>
<dbReference type="AlphaFoldDB" id="A0A848EKW0"/>
<accession>A0A848EKW0</accession>
<name>A0A848EKW0_9PROT</name>
<evidence type="ECO:0000256" key="9">
    <source>
        <dbReference type="ARBA" id="ARBA00023303"/>
    </source>
</evidence>
<feature type="transmembrane region" description="Helical" evidence="12">
    <location>
        <begin position="62"/>
        <end position="80"/>
    </location>
</feature>
<evidence type="ECO:0000256" key="11">
    <source>
        <dbReference type="ARBA" id="ARBA00035585"/>
    </source>
</evidence>